<evidence type="ECO:0000313" key="3">
    <source>
        <dbReference type="Proteomes" id="UP001139157"/>
    </source>
</evidence>
<organism evidence="2 3">
    <name type="scientific">Nocardia pulmonis</name>
    <dbReference type="NCBI Taxonomy" id="2951408"/>
    <lineage>
        <taxon>Bacteria</taxon>
        <taxon>Bacillati</taxon>
        <taxon>Actinomycetota</taxon>
        <taxon>Actinomycetes</taxon>
        <taxon>Mycobacteriales</taxon>
        <taxon>Nocardiaceae</taxon>
        <taxon>Nocardia</taxon>
    </lineage>
</organism>
<comment type="caution">
    <text evidence="2">The sequence shown here is derived from an EMBL/GenBank/DDBJ whole genome shotgun (WGS) entry which is preliminary data.</text>
</comment>
<dbReference type="GO" id="GO:0016787">
    <property type="term" value="F:hydrolase activity"/>
    <property type="evidence" value="ECO:0007669"/>
    <property type="project" value="UniProtKB-KW"/>
</dbReference>
<name>A0A9X2IZT9_9NOCA</name>
<dbReference type="Pfam" id="PF12697">
    <property type="entry name" value="Abhydrolase_6"/>
    <property type="match status" value="1"/>
</dbReference>
<dbReference type="PANTHER" id="PTHR46438">
    <property type="entry name" value="ALPHA/BETA-HYDROLASES SUPERFAMILY PROTEIN"/>
    <property type="match status" value="1"/>
</dbReference>
<feature type="domain" description="AB hydrolase-1" evidence="1">
    <location>
        <begin position="23"/>
        <end position="153"/>
    </location>
</feature>
<dbReference type="RefSeq" id="WP_251916153.1">
    <property type="nucleotide sequence ID" value="NZ_JAMRXG010000013.1"/>
</dbReference>
<keyword evidence="3" id="KW-1185">Reference proteome</keyword>
<sequence length="160" mass="17943">MAILNSRAHRTFPAPAYQLFAGLSLAARTPGLRELLARSPIGTANRIGLKRYVRLGCFDDELLDHYVGAFDETGGRRRYVRFLDGYEVRERPELVAGLGRITCPTAVIWGDRDPYIPFTIAEDLVARLPRATLTRIAGADHYVMEERPDEVTAALLAWLE</sequence>
<dbReference type="Proteomes" id="UP001139157">
    <property type="component" value="Unassembled WGS sequence"/>
</dbReference>
<dbReference type="Gene3D" id="3.40.50.1820">
    <property type="entry name" value="alpha/beta hydrolase"/>
    <property type="match status" value="1"/>
</dbReference>
<dbReference type="EMBL" id="JAMRXG010000013">
    <property type="protein sequence ID" value="MCM6777054.1"/>
    <property type="molecule type" value="Genomic_DNA"/>
</dbReference>
<evidence type="ECO:0000259" key="1">
    <source>
        <dbReference type="Pfam" id="PF12697"/>
    </source>
</evidence>
<dbReference type="InterPro" id="IPR000073">
    <property type="entry name" value="AB_hydrolase_1"/>
</dbReference>
<dbReference type="SUPFAM" id="SSF53474">
    <property type="entry name" value="alpha/beta-Hydrolases"/>
    <property type="match status" value="1"/>
</dbReference>
<keyword evidence="2" id="KW-0378">Hydrolase</keyword>
<reference evidence="2" key="1">
    <citation type="submission" date="2022-06" db="EMBL/GenBank/DDBJ databases">
        <title>Novel species in genus nocardia.</title>
        <authorList>
            <person name="Li F."/>
        </authorList>
    </citation>
    <scope>NUCLEOTIDE SEQUENCE</scope>
    <source>
        <strain evidence="2">CDC141</strain>
    </source>
</reference>
<gene>
    <name evidence="2" type="ORF">NDR86_26555</name>
</gene>
<evidence type="ECO:0000313" key="2">
    <source>
        <dbReference type="EMBL" id="MCM6777054.1"/>
    </source>
</evidence>
<dbReference type="PANTHER" id="PTHR46438:SF11">
    <property type="entry name" value="LIPASE-RELATED"/>
    <property type="match status" value="1"/>
</dbReference>
<protein>
    <submittedName>
        <fullName evidence="2">Alpha/beta hydrolase</fullName>
    </submittedName>
</protein>
<accession>A0A9X2IZT9</accession>
<dbReference type="InterPro" id="IPR029058">
    <property type="entry name" value="AB_hydrolase_fold"/>
</dbReference>
<proteinExistence type="predicted"/>
<dbReference type="AlphaFoldDB" id="A0A9X2IZT9"/>